<keyword evidence="6" id="KW-0675">Receptor</keyword>
<proteinExistence type="predicted"/>
<comment type="subcellular location">
    <subcellularLocation>
        <location evidence="1">Membrane</location>
        <topology evidence="1">Multi-pass membrane protein</topology>
    </subcellularLocation>
</comment>
<keyword evidence="4" id="KW-0297">G-protein coupled receptor</keyword>
<keyword evidence="5 8" id="KW-0472">Membrane</keyword>
<evidence type="ECO:0000256" key="5">
    <source>
        <dbReference type="ARBA" id="ARBA00023136"/>
    </source>
</evidence>
<dbReference type="Proteomes" id="UP000694865">
    <property type="component" value="Unplaced"/>
</dbReference>
<dbReference type="RefSeq" id="XP_006812949.1">
    <property type="nucleotide sequence ID" value="XM_006812886.1"/>
</dbReference>
<dbReference type="Pfam" id="PF00001">
    <property type="entry name" value="7tm_1"/>
    <property type="match status" value="1"/>
</dbReference>
<dbReference type="InterPro" id="IPR000276">
    <property type="entry name" value="GPCR_Rhodpsn"/>
</dbReference>
<feature type="domain" description="G-protein coupled receptors family 1 profile" evidence="9">
    <location>
        <begin position="29"/>
        <end position="278"/>
    </location>
</feature>
<dbReference type="PANTHER" id="PTHR45695:SF9">
    <property type="entry name" value="LEUCOKININ RECEPTOR"/>
    <property type="match status" value="1"/>
</dbReference>
<evidence type="ECO:0000256" key="6">
    <source>
        <dbReference type="ARBA" id="ARBA00023170"/>
    </source>
</evidence>
<dbReference type="GeneID" id="102809020"/>
<keyword evidence="3 8" id="KW-1133">Transmembrane helix</keyword>
<keyword evidence="10" id="KW-1185">Reference proteome</keyword>
<dbReference type="PROSITE" id="PS50262">
    <property type="entry name" value="G_PROTEIN_RECEP_F1_2"/>
    <property type="match status" value="1"/>
</dbReference>
<organism evidence="10 11">
    <name type="scientific">Saccoglossus kowalevskii</name>
    <name type="common">Acorn worm</name>
    <dbReference type="NCBI Taxonomy" id="10224"/>
    <lineage>
        <taxon>Eukaryota</taxon>
        <taxon>Metazoa</taxon>
        <taxon>Hemichordata</taxon>
        <taxon>Enteropneusta</taxon>
        <taxon>Harrimaniidae</taxon>
        <taxon>Saccoglossus</taxon>
    </lineage>
</organism>
<evidence type="ECO:0000256" key="1">
    <source>
        <dbReference type="ARBA" id="ARBA00004141"/>
    </source>
</evidence>
<feature type="transmembrane region" description="Helical" evidence="8">
    <location>
        <begin position="167"/>
        <end position="193"/>
    </location>
</feature>
<evidence type="ECO:0000259" key="9">
    <source>
        <dbReference type="PROSITE" id="PS50262"/>
    </source>
</evidence>
<feature type="transmembrane region" description="Helical" evidence="8">
    <location>
        <begin position="214"/>
        <end position="234"/>
    </location>
</feature>
<dbReference type="Gene3D" id="1.20.1070.10">
    <property type="entry name" value="Rhodopsin 7-helix transmembrane proteins"/>
    <property type="match status" value="1"/>
</dbReference>
<dbReference type="SUPFAM" id="SSF81321">
    <property type="entry name" value="Family A G protein-coupled receptor-like"/>
    <property type="match status" value="1"/>
</dbReference>
<gene>
    <name evidence="11" type="primary">LOC102809020</name>
</gene>
<feature type="transmembrane region" description="Helical" evidence="8">
    <location>
        <begin position="91"/>
        <end position="113"/>
    </location>
</feature>
<dbReference type="CDD" id="cd00637">
    <property type="entry name" value="7tm_classA_rhodopsin-like"/>
    <property type="match status" value="1"/>
</dbReference>
<dbReference type="PANTHER" id="PTHR45695">
    <property type="entry name" value="LEUCOKININ RECEPTOR-RELATED"/>
    <property type="match status" value="1"/>
</dbReference>
<reference evidence="11" key="1">
    <citation type="submission" date="2025-08" db="UniProtKB">
        <authorList>
            <consortium name="RefSeq"/>
        </authorList>
    </citation>
    <scope>IDENTIFICATION</scope>
    <source>
        <tissue evidence="11">Testes</tissue>
    </source>
</reference>
<feature type="transmembrane region" description="Helical" evidence="8">
    <location>
        <begin position="254"/>
        <end position="278"/>
    </location>
</feature>
<keyword evidence="7" id="KW-0807">Transducer</keyword>
<feature type="transmembrane region" description="Helical" evidence="8">
    <location>
        <begin position="18"/>
        <end position="38"/>
    </location>
</feature>
<evidence type="ECO:0000256" key="3">
    <source>
        <dbReference type="ARBA" id="ARBA00022989"/>
    </source>
</evidence>
<dbReference type="InterPro" id="IPR017452">
    <property type="entry name" value="GPCR_Rhodpsn_7TM"/>
</dbReference>
<sequence>MWDNGEGCGVKPTDYRKILFIVLAIGTVANSVFLFVMYRVEAMRTETNFYLVNVSASDLLFLSVNAIMEIASSFYEEGALETEQTLNILHLLNYIAFWTAICTLTFFVLVVSIKRFWISCQTSSLSAHDRKGYCSSSVTFGVWFLGLSIGCTVAFCDVHTFTDDWKVGRLVFLCILTIVPVVILCLLHMMTVYNTKKTRRQLRRRSGDKQPLDTRLCSALVITFVICILPLSSYFVIGLYSKLTGHYHFVNGEVLLFCFVNYFGFPFIMHFMMCPFIFNLGNTQHIQALCIAFGFPPKENEERPSGESESVEEFSTAI</sequence>
<keyword evidence="2 8" id="KW-0812">Transmembrane</keyword>
<accession>A0ABM0LYV8</accession>
<feature type="transmembrane region" description="Helical" evidence="8">
    <location>
        <begin position="133"/>
        <end position="155"/>
    </location>
</feature>
<dbReference type="PRINTS" id="PR00237">
    <property type="entry name" value="GPCRRHODOPSN"/>
</dbReference>
<evidence type="ECO:0000313" key="11">
    <source>
        <dbReference type="RefSeq" id="XP_006812949.1"/>
    </source>
</evidence>
<feature type="transmembrane region" description="Helical" evidence="8">
    <location>
        <begin position="50"/>
        <end position="71"/>
    </location>
</feature>
<protein>
    <submittedName>
        <fullName evidence="11">Lysophosphatidic acid receptor 4-like</fullName>
    </submittedName>
</protein>
<evidence type="ECO:0000256" key="2">
    <source>
        <dbReference type="ARBA" id="ARBA00022692"/>
    </source>
</evidence>
<evidence type="ECO:0000256" key="4">
    <source>
        <dbReference type="ARBA" id="ARBA00023040"/>
    </source>
</evidence>
<name>A0ABM0LYV8_SACKO</name>
<evidence type="ECO:0000313" key="10">
    <source>
        <dbReference type="Proteomes" id="UP000694865"/>
    </source>
</evidence>
<evidence type="ECO:0000256" key="8">
    <source>
        <dbReference type="SAM" id="Phobius"/>
    </source>
</evidence>
<evidence type="ECO:0000256" key="7">
    <source>
        <dbReference type="ARBA" id="ARBA00023224"/>
    </source>
</evidence>